<dbReference type="EMDB" id="EMD-33658"/>
<dbReference type="PDB" id="7Y4L">
    <property type="method" value="EM"/>
    <property type="resolution" value="3.30 A"/>
    <property type="chains" value="M9/MI/Z9/ZI=1-333"/>
</dbReference>
<keyword evidence="2" id="KW-1185">Reference proteome</keyword>
<evidence type="ECO:0007829" key="5">
    <source>
        <dbReference type="PDB" id="7Y5E"/>
    </source>
</evidence>
<dbReference type="EMBL" id="VRMN01000008">
    <property type="protein sequence ID" value="KAA8492968.1"/>
    <property type="molecule type" value="Genomic_DNA"/>
</dbReference>
<name>A0A5J4YNU6_PORPP</name>
<dbReference type="EMDB" id="EMD-33618"/>
<dbReference type="EMDB" id="EMD-31393"/>
<dbReference type="EMDB" id="EMD-33605"/>
<dbReference type="PDB" id="7Y5E">
    <property type="method" value="EM"/>
    <property type="resolution" value="3.30 A"/>
    <property type="chains" value="M5/M9/Z5/Z9=1-333"/>
</dbReference>
<reference evidence="3" key="2">
    <citation type="journal article" date="2023" name="Commun. Biol.">
        <title>The structural basis for light acclimation in phycobilisome light harvesting systems systems in Porphyridium purpureum.</title>
        <authorList>
            <person name="Dodson E.J."/>
            <person name="Ma J."/>
            <person name="Suissa Szlejf M."/>
            <person name="Maroudas-Sklare N."/>
            <person name="Paltiel Y."/>
            <person name="Adir N."/>
            <person name="Sun S."/>
            <person name="Sui S.F."/>
            <person name="Keren N."/>
        </authorList>
    </citation>
    <scope>STRUCTURE BY ELECTRON MICROSCOPY (3.00 ANGSTROMS)</scope>
</reference>
<dbReference type="PDB" id="7Y7A">
    <property type="method" value="EM"/>
    <property type="resolution" value="4.30 A"/>
    <property type="chains" value="MH/Ma/Mf/Mh/ZH/Za/Zf/Zh=1-333"/>
</dbReference>
<sequence length="333" mass="36868">MAAFVVGAQVSSGFMGCAAPRKEQTRVGGAAKAAVSMRIIIQDKNSYRKYQTNTSTSKWDKLLNTKPMKRQVQPNPPTNETRALNLGNTFRSPAFKFLGTLKRSKDPSGLRLGFYGRKADDFMARSIAMQAKASAAGSGVYTTQCSEGASKGMAENARTASLAKQFRQAQRSAREMSFDYYEGRKYAMKAVGHICNYEEKIFQQYNKTAAAYVMGKQETLLSCDRYAQPANKAEEYIQKSVQMQMKKRSIPYGVYTTSCADGTVKGMAENARVAKESANFRARQMSAGAKAAARFNARRVANDWHNNGCNYEEKLTSRFPAAASSVRPTTNRY</sequence>
<dbReference type="AlphaFoldDB" id="A0A5J4YNU6"/>
<protein>
    <submittedName>
        <fullName evidence="1">R-phycoerythrin gamma chain, chloroplastic</fullName>
    </submittedName>
</protein>
<dbReference type="PDB" id="7EZX">
    <property type="method" value="EM"/>
    <property type="resolution" value="3.00 A"/>
    <property type="chains" value="MA/MG/MN/MQ=1-333"/>
</dbReference>
<proteinExistence type="evidence at protein level"/>
<keyword evidence="3 4" id="KW-0002">3D-structure</keyword>
<evidence type="ECO:0000313" key="2">
    <source>
        <dbReference type="Proteomes" id="UP000324585"/>
    </source>
</evidence>
<gene>
    <name evidence="1" type="ORF">FVE85_9240</name>
</gene>
<evidence type="ECO:0000313" key="1">
    <source>
        <dbReference type="EMBL" id="KAA8492968.1"/>
    </source>
</evidence>
<reference evidence="2" key="1">
    <citation type="journal article" date="2019" name="Nat. Commun.">
        <title>Expansion of phycobilisome linker gene families in mesophilic red algae.</title>
        <authorList>
            <person name="Lee J."/>
            <person name="Kim D."/>
            <person name="Bhattacharya D."/>
            <person name="Yoon H.S."/>
        </authorList>
    </citation>
    <scope>NUCLEOTIDE SEQUENCE [LARGE SCALE GENOMIC DNA]</scope>
    <source>
        <strain evidence="2">CCMP 1328</strain>
    </source>
</reference>
<evidence type="ECO:0007829" key="3">
    <source>
        <dbReference type="PDB" id="7EZX"/>
    </source>
</evidence>
<organism evidence="1 2">
    <name type="scientific">Porphyridium purpureum</name>
    <name type="common">Red alga</name>
    <name type="synonym">Porphyridium cruentum</name>
    <dbReference type="NCBI Taxonomy" id="35688"/>
    <lineage>
        <taxon>Eukaryota</taxon>
        <taxon>Rhodophyta</taxon>
        <taxon>Bangiophyceae</taxon>
        <taxon>Porphyridiales</taxon>
        <taxon>Porphyridiaceae</taxon>
        <taxon>Porphyridium</taxon>
    </lineage>
</organism>
<dbReference type="Proteomes" id="UP000324585">
    <property type="component" value="Unassembled WGS sequence"/>
</dbReference>
<evidence type="ECO:0007829" key="4">
    <source>
        <dbReference type="PDB" id="7Y4L"/>
    </source>
</evidence>
<reference evidence="4 5" key="3">
    <citation type="journal article" date="2023" name="Nature">
        <title>In situ structure of the red algal phycobilisome-PSII-PSI-LHC megacomplex.</title>
        <authorList>
            <person name="You X."/>
            <person name="Zhang X."/>
            <person name="Cheng J."/>
            <person name="Xiao Y."/>
            <person name="Ma J."/>
            <person name="Sun S."/>
            <person name="Zhang X."/>
            <person name="Wang H.W."/>
            <person name="Sui S.F."/>
        </authorList>
    </citation>
    <scope>STRUCTURE BY ELECTRON MICROSCOPY (3.30 ANGSTROMS)</scope>
</reference>
<accession>A0A5J4YNU6</accession>
<comment type="caution">
    <text evidence="1">The sequence shown here is derived from an EMBL/GenBank/DDBJ whole genome shotgun (WGS) entry which is preliminary data.</text>
</comment>